<evidence type="ECO:0000256" key="1">
    <source>
        <dbReference type="SAM" id="MobiDB-lite"/>
    </source>
</evidence>
<reference evidence="2 3" key="1">
    <citation type="submission" date="2019-06" db="EMBL/GenBank/DDBJ databases">
        <title>Genome Sequence of the Brown Rot Fungal Pathogen Monilinia fructicola.</title>
        <authorList>
            <person name="De Miccolis Angelini R.M."/>
            <person name="Landi L."/>
            <person name="Abate D."/>
            <person name="Pollastro S."/>
            <person name="Romanazzi G."/>
            <person name="Faretra F."/>
        </authorList>
    </citation>
    <scope>NUCLEOTIDE SEQUENCE [LARGE SCALE GENOMIC DNA]</scope>
    <source>
        <strain evidence="2 3">Mfrc123</strain>
    </source>
</reference>
<dbReference type="AlphaFoldDB" id="A0A5M9J636"/>
<feature type="compositionally biased region" description="Low complexity" evidence="1">
    <location>
        <begin position="152"/>
        <end position="172"/>
    </location>
</feature>
<comment type="caution">
    <text evidence="2">The sequence shown here is derived from an EMBL/GenBank/DDBJ whole genome shotgun (WGS) entry which is preliminary data.</text>
</comment>
<evidence type="ECO:0000313" key="3">
    <source>
        <dbReference type="Proteomes" id="UP000322873"/>
    </source>
</evidence>
<protein>
    <submittedName>
        <fullName evidence="2">Uncharacterized protein</fullName>
    </submittedName>
</protein>
<keyword evidence="3" id="KW-1185">Reference proteome</keyword>
<dbReference type="EMBL" id="VICG01000015">
    <property type="protein sequence ID" value="KAA8564521.1"/>
    <property type="molecule type" value="Genomic_DNA"/>
</dbReference>
<gene>
    <name evidence="2" type="ORF">EYC84_011445</name>
</gene>
<dbReference type="VEuPathDB" id="FungiDB:MFRU_013g01040"/>
<accession>A0A5M9J636</accession>
<dbReference type="Proteomes" id="UP000322873">
    <property type="component" value="Unassembled WGS sequence"/>
</dbReference>
<proteinExistence type="predicted"/>
<organism evidence="2 3">
    <name type="scientific">Monilinia fructicola</name>
    <name type="common">Brown rot fungus</name>
    <name type="synonym">Ciboria fructicola</name>
    <dbReference type="NCBI Taxonomy" id="38448"/>
    <lineage>
        <taxon>Eukaryota</taxon>
        <taxon>Fungi</taxon>
        <taxon>Dikarya</taxon>
        <taxon>Ascomycota</taxon>
        <taxon>Pezizomycotina</taxon>
        <taxon>Leotiomycetes</taxon>
        <taxon>Helotiales</taxon>
        <taxon>Sclerotiniaceae</taxon>
        <taxon>Monilinia</taxon>
    </lineage>
</organism>
<feature type="region of interest" description="Disordered" evidence="1">
    <location>
        <begin position="146"/>
        <end position="172"/>
    </location>
</feature>
<sequence>MSTTACLCEANSITCHHRSSILKTADLASCKWIDGKGVSPLKLKVPPPRPEPTAHLAVLRDPRHPEWKARPASYQSPALCNTSSIYLKRVVEPEARKKLIKQEEVPQNAAFSLSIAQRRELQHQREEEEIFMQRWTARINELARAGVHESSHSTTSNLSSSPALNPSVNNNVAHGSGARGNVIASSQNTAVIIPNVVSPLATRSIISSTSNKSPDVTTATVFAFSIDNWGH</sequence>
<evidence type="ECO:0000313" key="2">
    <source>
        <dbReference type="EMBL" id="KAA8564521.1"/>
    </source>
</evidence>
<name>A0A5M9J636_MONFR</name>